<evidence type="ECO:0000313" key="3">
    <source>
        <dbReference type="Proteomes" id="UP000593562"/>
    </source>
</evidence>
<dbReference type="PANTHER" id="PTHR33070:SF120">
    <property type="entry name" value="EXPRESSED PROTEIN"/>
    <property type="match status" value="1"/>
</dbReference>
<name>A0A7J7CP89_TRIWF</name>
<evidence type="ECO:0008006" key="4">
    <source>
        <dbReference type="Google" id="ProtNLM"/>
    </source>
</evidence>
<evidence type="ECO:0000256" key="1">
    <source>
        <dbReference type="SAM" id="Coils"/>
    </source>
</evidence>
<comment type="caution">
    <text evidence="2">The sequence shown here is derived from an EMBL/GenBank/DDBJ whole genome shotgun (WGS) entry which is preliminary data.</text>
</comment>
<accession>A0A7J7CP89</accession>
<gene>
    <name evidence="2" type="ORF">HS088_TW14G00026</name>
</gene>
<feature type="coiled-coil region" evidence="1">
    <location>
        <begin position="248"/>
        <end position="275"/>
    </location>
</feature>
<dbReference type="InterPro" id="IPR004320">
    <property type="entry name" value="BPS1_pln"/>
</dbReference>
<keyword evidence="3" id="KW-1185">Reference proteome</keyword>
<evidence type="ECO:0000313" key="2">
    <source>
        <dbReference type="EMBL" id="KAF5735897.1"/>
    </source>
</evidence>
<reference evidence="2 3" key="1">
    <citation type="journal article" date="2020" name="Nat. Commun.">
        <title>Genome of Tripterygium wilfordii and identification of cytochrome P450 involved in triptolide biosynthesis.</title>
        <authorList>
            <person name="Tu L."/>
            <person name="Su P."/>
            <person name="Zhang Z."/>
            <person name="Gao L."/>
            <person name="Wang J."/>
            <person name="Hu T."/>
            <person name="Zhou J."/>
            <person name="Zhang Y."/>
            <person name="Zhao Y."/>
            <person name="Liu Y."/>
            <person name="Song Y."/>
            <person name="Tong Y."/>
            <person name="Lu Y."/>
            <person name="Yang J."/>
            <person name="Xu C."/>
            <person name="Jia M."/>
            <person name="Peters R.J."/>
            <person name="Huang L."/>
            <person name="Gao W."/>
        </authorList>
    </citation>
    <scope>NUCLEOTIDE SEQUENCE [LARGE SCALE GENOMIC DNA]</scope>
    <source>
        <strain evidence="3">cv. XIE 37</strain>
        <tissue evidence="2">Leaf</tissue>
    </source>
</reference>
<sequence length="296" mass="33700">MESSSAVHIPVRSISLPSRLQPTFHNIESELRKLRSWESTVPSGSETIQLRLVRVAGLYNCLQELIHSPLTQKALHRHQYPNLVEEAFDGSVELLDVCGNARDLFFMMKEHVNDLQSALRRRGGSSSIEGNIQAYICFRKKVIKKDITKCIKTLKRMETNDIESFPVMDSDHLSFLVKVIREVRAITRSMLRSLMLFLSVPVMKTKGSGWLLVSKLLLTSERSQKTLNELGAVDAAVYTIHGQIRRNNDDAKVDVQEVQKRLERLDGRIKGFEGELDCLFRCLIQNRVSLLNLVTP</sequence>
<proteinExistence type="predicted"/>
<dbReference type="GO" id="GO:0048367">
    <property type="term" value="P:shoot system development"/>
    <property type="evidence" value="ECO:0007669"/>
    <property type="project" value="InterPro"/>
</dbReference>
<dbReference type="PANTHER" id="PTHR33070">
    <property type="entry name" value="OS06G0725500 PROTEIN"/>
    <property type="match status" value="1"/>
</dbReference>
<keyword evidence="1" id="KW-0175">Coiled coil</keyword>
<dbReference type="AlphaFoldDB" id="A0A7J7CP89"/>
<protein>
    <recommendedName>
        <fullName evidence="4">DUF241 domain protein</fullName>
    </recommendedName>
</protein>
<dbReference type="Proteomes" id="UP000593562">
    <property type="component" value="Unassembled WGS sequence"/>
</dbReference>
<dbReference type="InParanoid" id="A0A7J7CP89"/>
<organism evidence="2 3">
    <name type="scientific">Tripterygium wilfordii</name>
    <name type="common">Thunder God vine</name>
    <dbReference type="NCBI Taxonomy" id="458696"/>
    <lineage>
        <taxon>Eukaryota</taxon>
        <taxon>Viridiplantae</taxon>
        <taxon>Streptophyta</taxon>
        <taxon>Embryophyta</taxon>
        <taxon>Tracheophyta</taxon>
        <taxon>Spermatophyta</taxon>
        <taxon>Magnoliopsida</taxon>
        <taxon>eudicotyledons</taxon>
        <taxon>Gunneridae</taxon>
        <taxon>Pentapetalae</taxon>
        <taxon>rosids</taxon>
        <taxon>fabids</taxon>
        <taxon>Celastrales</taxon>
        <taxon>Celastraceae</taxon>
        <taxon>Tripterygium</taxon>
    </lineage>
</organism>
<dbReference type="EMBL" id="JAAARO010000014">
    <property type="protein sequence ID" value="KAF5735897.1"/>
    <property type="molecule type" value="Genomic_DNA"/>
</dbReference>
<dbReference type="Pfam" id="PF03087">
    <property type="entry name" value="BPS1"/>
    <property type="match status" value="1"/>
</dbReference>
<dbReference type="GO" id="GO:0048364">
    <property type="term" value="P:root development"/>
    <property type="evidence" value="ECO:0007669"/>
    <property type="project" value="InterPro"/>
</dbReference>